<accession>A0A285NCC2</accession>
<proteinExistence type="predicted"/>
<feature type="region of interest" description="Disordered" evidence="1">
    <location>
        <begin position="301"/>
        <end position="324"/>
    </location>
</feature>
<name>A0A285NCC2_9HYPH</name>
<evidence type="ECO:0000313" key="3">
    <source>
        <dbReference type="Proteomes" id="UP000219439"/>
    </source>
</evidence>
<dbReference type="EMBL" id="OBEL01000001">
    <property type="protein sequence ID" value="SNZ07105.1"/>
    <property type="molecule type" value="Genomic_DNA"/>
</dbReference>
<organism evidence="2 3">
    <name type="scientific">Cohaesibacter gelatinilyticus</name>
    <dbReference type="NCBI Taxonomy" id="372072"/>
    <lineage>
        <taxon>Bacteria</taxon>
        <taxon>Pseudomonadati</taxon>
        <taxon>Pseudomonadota</taxon>
        <taxon>Alphaproteobacteria</taxon>
        <taxon>Hyphomicrobiales</taxon>
        <taxon>Cohaesibacteraceae</taxon>
    </lineage>
</organism>
<reference evidence="2 3" key="1">
    <citation type="submission" date="2017-09" db="EMBL/GenBank/DDBJ databases">
        <authorList>
            <person name="Ehlers B."/>
            <person name="Leendertz F.H."/>
        </authorList>
    </citation>
    <scope>NUCLEOTIDE SEQUENCE [LARGE SCALE GENOMIC DNA]</scope>
    <source>
        <strain evidence="2 3">DSM 18289</strain>
    </source>
</reference>
<evidence type="ECO:0000256" key="1">
    <source>
        <dbReference type="SAM" id="MobiDB-lite"/>
    </source>
</evidence>
<dbReference type="AlphaFoldDB" id="A0A285NCC2"/>
<dbReference type="Proteomes" id="UP000219439">
    <property type="component" value="Unassembled WGS sequence"/>
</dbReference>
<keyword evidence="3" id="KW-1185">Reference proteome</keyword>
<protein>
    <submittedName>
        <fullName evidence="2">Uncharacterized protein</fullName>
    </submittedName>
</protein>
<sequence length="324" mass="36982">MNVAFDSGVCLHAGGKHQENSEIKGPMIVRMDVPKQTSFPDLAKRVRIISCLTVFCLPLIAACTSSTGDLGRPEKPGIGEGVLSALGRQRARMNSELVSSFNATDEETEMRNKAWVLIYPPHATDWTSAGLRDFLPHNFSFGLHVFTEAQRLRLTPAIDEAFDSRMYYDILRAKNYLSHHTRYDRVIDDIEKDREALATFLPAARKVVEMDEHRMQALGRLADMRPGEMQGAYARVDENRRFIGWVWRALQNRMRAYAHAIKRLEVETPSHKVKDANFALKALYREVQEQNGALEAQTTMPDQTIRRSRLSRKQWAKENPNLVK</sequence>
<evidence type="ECO:0000313" key="2">
    <source>
        <dbReference type="EMBL" id="SNZ07105.1"/>
    </source>
</evidence>
<gene>
    <name evidence="2" type="ORF">SAMN06265368_0660</name>
</gene>